<feature type="domain" description="AB hydrolase-1" evidence="2">
    <location>
        <begin position="47"/>
        <end position="300"/>
    </location>
</feature>
<accession>A0ABT4HMX5</accession>
<feature type="region of interest" description="Disordered" evidence="1">
    <location>
        <begin position="320"/>
        <end position="364"/>
    </location>
</feature>
<evidence type="ECO:0000313" key="4">
    <source>
        <dbReference type="Proteomes" id="UP001084650"/>
    </source>
</evidence>
<evidence type="ECO:0000256" key="1">
    <source>
        <dbReference type="SAM" id="MobiDB-lite"/>
    </source>
</evidence>
<dbReference type="PANTHER" id="PTHR43433">
    <property type="entry name" value="HYDROLASE, ALPHA/BETA FOLD FAMILY PROTEIN"/>
    <property type="match status" value="1"/>
</dbReference>
<dbReference type="InterPro" id="IPR050471">
    <property type="entry name" value="AB_hydrolase"/>
</dbReference>
<proteinExistence type="predicted"/>
<evidence type="ECO:0000259" key="2">
    <source>
        <dbReference type="Pfam" id="PF00561"/>
    </source>
</evidence>
<dbReference type="SUPFAM" id="SSF53474">
    <property type="entry name" value="alpha/beta-Hydrolases"/>
    <property type="match status" value="1"/>
</dbReference>
<dbReference type="GO" id="GO:0016787">
    <property type="term" value="F:hydrolase activity"/>
    <property type="evidence" value="ECO:0007669"/>
    <property type="project" value="UniProtKB-KW"/>
</dbReference>
<dbReference type="InterPro" id="IPR000073">
    <property type="entry name" value="AB_hydrolase_1"/>
</dbReference>
<protein>
    <submittedName>
        <fullName evidence="3">Alpha/beta hydrolase</fullName>
    </submittedName>
</protein>
<dbReference type="InterPro" id="IPR029058">
    <property type="entry name" value="AB_hydrolase_fold"/>
</dbReference>
<name>A0ABT4HMX5_MYCIR</name>
<dbReference type="Proteomes" id="UP001084650">
    <property type="component" value="Unassembled WGS sequence"/>
</dbReference>
<dbReference type="Pfam" id="PF00561">
    <property type="entry name" value="Abhydrolase_1"/>
    <property type="match status" value="1"/>
</dbReference>
<dbReference type="RefSeq" id="WP_268787640.1">
    <property type="nucleotide sequence ID" value="NZ_JAPQYE010000018.1"/>
</dbReference>
<keyword evidence="4" id="KW-1185">Reference proteome</keyword>
<organism evidence="3 4">
    <name type="scientific">Mycolicibacterium iranicum</name>
    <name type="common">Mycobacterium iranicum</name>
    <dbReference type="NCBI Taxonomy" id="912594"/>
    <lineage>
        <taxon>Bacteria</taxon>
        <taxon>Bacillati</taxon>
        <taxon>Actinomycetota</taxon>
        <taxon>Actinomycetes</taxon>
        <taxon>Mycobacteriales</taxon>
        <taxon>Mycobacteriaceae</taxon>
        <taxon>Mycolicibacterium</taxon>
    </lineage>
</organism>
<dbReference type="PANTHER" id="PTHR43433:SF1">
    <property type="entry name" value="BLL5160 PROTEIN"/>
    <property type="match status" value="1"/>
</dbReference>
<comment type="caution">
    <text evidence="3">The sequence shown here is derived from an EMBL/GenBank/DDBJ whole genome shotgun (WGS) entry which is preliminary data.</text>
</comment>
<dbReference type="EMBL" id="JAPQYE010000018">
    <property type="protein sequence ID" value="MCZ0731562.1"/>
    <property type="molecule type" value="Genomic_DNA"/>
</dbReference>
<dbReference type="Gene3D" id="3.40.50.1820">
    <property type="entry name" value="alpha/beta hydrolase"/>
    <property type="match status" value="1"/>
</dbReference>
<sequence>MASVRSSRLRNRAFAPAEALSQGRVIDVRSKDGVRIHTEVFGPEDGYPIVLAHGITCAIRVWAYQIAELARDYRVIAFDHRGHGLSGVPPRRGGYSLDYLAADLDAVLEATLAPGERAVIAGHSMGGIAISSWSERLPHRVAQRADAVALINTTTGDLLRNVNLLPVPARFADARVRAAGGVLRTFGGAPLLRAADRPSRRFVSTVAVGRDADPAVADFVFELFNGTPAAGRGGWARVLIDHLGPRHIVLDNLSVPTLVIGSVKDRLLPMVSSRRIAATAPNLARFVELAGGHCAILERPAEVNEHLRWLVESVAGDRARASEATGNRARASEATGNRAGASEATGVQAGASEATGDQARRASS</sequence>
<keyword evidence="3" id="KW-0378">Hydrolase</keyword>
<gene>
    <name evidence="3" type="ORF">OY187_26235</name>
</gene>
<evidence type="ECO:0000313" key="3">
    <source>
        <dbReference type="EMBL" id="MCZ0731562.1"/>
    </source>
</evidence>
<reference evidence="3" key="1">
    <citation type="submission" date="2022-12" db="EMBL/GenBank/DDBJ databases">
        <title>Whole genome sequence of Mycolicibacterium iranicum strain SBH312.</title>
        <authorList>
            <person name="Jani J."/>
            <person name="Arifin Mustapha Z."/>
            <person name="Ahmed K."/>
            <person name="Kai Ling C."/>
        </authorList>
    </citation>
    <scope>NUCLEOTIDE SEQUENCE</scope>
    <source>
        <strain evidence="3">SBH312</strain>
    </source>
</reference>